<sequence length="256" mass="28881">MPSLRRPLAFLLRLLFVFLAIASNRAAFHFASGGHSTKRSNSAIRSHPTNVIQNWPNHSRRCNSLLMEASNTCPNETSKQLYNIPDSGWQSKKWNWGSAHGTGHDCAAICRRRWNDESDRRELVRSLLYPAEFKALHPHSEVSFEEVKLILALAWQRGRWDGTDGGPVEGYGAVLEAMADARRYENEDEVISALMFIEDVSGRFSSICKNAEKLKRMKAIANDVKGKHAEKEDVFMARRTCAGMVLDAMNFVENGL</sequence>
<gene>
    <name evidence="2" type="ORF">ACHAXA_003899</name>
</gene>
<evidence type="ECO:0000313" key="3">
    <source>
        <dbReference type="Proteomes" id="UP001530377"/>
    </source>
</evidence>
<dbReference type="AlphaFoldDB" id="A0ABD3R7D7"/>
<dbReference type="Proteomes" id="UP001530377">
    <property type="component" value="Unassembled WGS sequence"/>
</dbReference>
<name>A0ABD3R7D7_9STRA</name>
<keyword evidence="1" id="KW-0732">Signal</keyword>
<dbReference type="EMBL" id="JALLPB020000466">
    <property type="protein sequence ID" value="KAL3808848.1"/>
    <property type="molecule type" value="Genomic_DNA"/>
</dbReference>
<feature type="signal peptide" evidence="1">
    <location>
        <begin position="1"/>
        <end position="26"/>
    </location>
</feature>
<feature type="chain" id="PRO_5044846255" evidence="1">
    <location>
        <begin position="27"/>
        <end position="256"/>
    </location>
</feature>
<protein>
    <submittedName>
        <fullName evidence="2">Uncharacterized protein</fullName>
    </submittedName>
</protein>
<evidence type="ECO:0000313" key="2">
    <source>
        <dbReference type="EMBL" id="KAL3808848.1"/>
    </source>
</evidence>
<proteinExistence type="predicted"/>
<comment type="caution">
    <text evidence="2">The sequence shown here is derived from an EMBL/GenBank/DDBJ whole genome shotgun (WGS) entry which is preliminary data.</text>
</comment>
<organism evidence="2 3">
    <name type="scientific">Cyclostephanos tholiformis</name>
    <dbReference type="NCBI Taxonomy" id="382380"/>
    <lineage>
        <taxon>Eukaryota</taxon>
        <taxon>Sar</taxon>
        <taxon>Stramenopiles</taxon>
        <taxon>Ochrophyta</taxon>
        <taxon>Bacillariophyta</taxon>
        <taxon>Coscinodiscophyceae</taxon>
        <taxon>Thalassiosirophycidae</taxon>
        <taxon>Stephanodiscales</taxon>
        <taxon>Stephanodiscaceae</taxon>
        <taxon>Cyclostephanos</taxon>
    </lineage>
</organism>
<reference evidence="2 3" key="1">
    <citation type="submission" date="2024-10" db="EMBL/GenBank/DDBJ databases">
        <title>Updated reference genomes for cyclostephanoid diatoms.</title>
        <authorList>
            <person name="Roberts W.R."/>
            <person name="Alverson A.J."/>
        </authorList>
    </citation>
    <scope>NUCLEOTIDE SEQUENCE [LARGE SCALE GENOMIC DNA]</scope>
    <source>
        <strain evidence="2 3">AJA228-03</strain>
    </source>
</reference>
<keyword evidence="3" id="KW-1185">Reference proteome</keyword>
<accession>A0ABD3R7D7</accession>
<evidence type="ECO:0000256" key="1">
    <source>
        <dbReference type="SAM" id="SignalP"/>
    </source>
</evidence>